<dbReference type="Pfam" id="PF18944">
    <property type="entry name" value="DUF5691"/>
    <property type="match status" value="1"/>
</dbReference>
<name>A0A9X3N2C2_9ACTN</name>
<dbReference type="Proteomes" id="UP001149140">
    <property type="component" value="Unassembled WGS sequence"/>
</dbReference>
<accession>A0A9X3N2C2</accession>
<gene>
    <name evidence="1" type="ORF">OM076_42420</name>
</gene>
<sequence>MSGWDELVAAALIGTDRRPVEAGVPEGSPDGLEVALRERGAEDRLLGAAAAWTVARRAGAVAGERVEVDPADDDPRPVAPGTSLRDRLEGVHPSLLGEWLALAAERGLRPPPELVPALLNHAALNPALHAAVGEAGGPLGRWLAERNPSWAFVRGAGDDVDEVWAQGASEERRALLERLRRADPAVGRDLLAHTFAEETWEDRAAFVAALAHGLSDEDEPLLEAALDDRRKPVRDAAAFLLAGLPRSRFGARMAARAAPLLHVEGGRLRGRRIVVELPSEPDAAAKRDGVPSGGRRSERLHALLAATPLNTWELELAELPVGDDLAGVVRGGWAAAAVAQRDAEWARALWAVHPDPALLVALPRDEGEALAARADQPDVAATALTGQWGATLSKAVIDAIHQRRTAGERGADAEFAGYRLDPAFSTEAEERLRDLGGRDLRRLCDILTARAAMLRELS</sequence>
<dbReference type="EMBL" id="JAPDOD010000083">
    <property type="protein sequence ID" value="MDA0166992.1"/>
    <property type="molecule type" value="Genomic_DNA"/>
</dbReference>
<organism evidence="1 2">
    <name type="scientific">Solirubrobacter ginsenosidimutans</name>
    <dbReference type="NCBI Taxonomy" id="490573"/>
    <lineage>
        <taxon>Bacteria</taxon>
        <taxon>Bacillati</taxon>
        <taxon>Actinomycetota</taxon>
        <taxon>Thermoleophilia</taxon>
        <taxon>Solirubrobacterales</taxon>
        <taxon>Solirubrobacteraceae</taxon>
        <taxon>Solirubrobacter</taxon>
    </lineage>
</organism>
<evidence type="ECO:0000313" key="1">
    <source>
        <dbReference type="EMBL" id="MDA0166992.1"/>
    </source>
</evidence>
<reference evidence="1" key="1">
    <citation type="submission" date="2022-10" db="EMBL/GenBank/DDBJ databases">
        <title>The WGS of Solirubrobacter ginsenosidimutans DSM 21036.</title>
        <authorList>
            <person name="Jiang Z."/>
        </authorList>
    </citation>
    <scope>NUCLEOTIDE SEQUENCE</scope>
    <source>
        <strain evidence="1">DSM 21036</strain>
    </source>
</reference>
<keyword evidence="2" id="KW-1185">Reference proteome</keyword>
<dbReference type="AlphaFoldDB" id="A0A9X3N2C2"/>
<dbReference type="RefSeq" id="WP_270046245.1">
    <property type="nucleotide sequence ID" value="NZ_JAPDOD010000083.1"/>
</dbReference>
<protein>
    <submittedName>
        <fullName evidence="1">DUF5691 domain-containing protein</fullName>
    </submittedName>
</protein>
<proteinExistence type="predicted"/>
<comment type="caution">
    <text evidence="1">The sequence shown here is derived from an EMBL/GenBank/DDBJ whole genome shotgun (WGS) entry which is preliminary data.</text>
</comment>
<evidence type="ECO:0000313" key="2">
    <source>
        <dbReference type="Proteomes" id="UP001149140"/>
    </source>
</evidence>
<dbReference type="InterPro" id="IPR043746">
    <property type="entry name" value="DUF5691"/>
</dbReference>